<organism evidence="6">
    <name type="scientific">marine metagenome</name>
    <dbReference type="NCBI Taxonomy" id="408172"/>
    <lineage>
        <taxon>unclassified sequences</taxon>
        <taxon>metagenomes</taxon>
        <taxon>ecological metagenomes</taxon>
    </lineage>
</organism>
<dbReference type="PANTHER" id="PTHR43811:SF19">
    <property type="entry name" value="39 KDA FK506-BINDING NUCLEAR PROTEIN"/>
    <property type="match status" value="1"/>
</dbReference>
<gene>
    <name evidence="6" type="ORF">METZ01_LOCUS220805</name>
</gene>
<evidence type="ECO:0000313" key="6">
    <source>
        <dbReference type="EMBL" id="SVB67951.1"/>
    </source>
</evidence>
<dbReference type="EMBL" id="UINC01052523">
    <property type="protein sequence ID" value="SVB67951.1"/>
    <property type="molecule type" value="Genomic_DNA"/>
</dbReference>
<feature type="domain" description="PPIase FKBP-type" evidence="5">
    <location>
        <begin position="6"/>
        <end position="69"/>
    </location>
</feature>
<evidence type="ECO:0000256" key="3">
    <source>
        <dbReference type="ARBA" id="ARBA00023110"/>
    </source>
</evidence>
<dbReference type="EC" id="5.2.1.8" evidence="2"/>
<feature type="non-terminal residue" evidence="6">
    <location>
        <position position="111"/>
    </location>
</feature>
<dbReference type="GO" id="GO:0003755">
    <property type="term" value="F:peptidyl-prolyl cis-trans isomerase activity"/>
    <property type="evidence" value="ECO:0007669"/>
    <property type="project" value="UniProtKB-KW"/>
</dbReference>
<evidence type="ECO:0000256" key="1">
    <source>
        <dbReference type="ARBA" id="ARBA00000971"/>
    </source>
</evidence>
<keyword evidence="4" id="KW-0413">Isomerase</keyword>
<sequence>MKAKSGKDVSLHFTGFLENGSVFDTSEGKTPIKFKLGSDDVIPGFNEGVIGMEIGEVRRIEIPPERGYGVYYDELIQEFPHSNFEGGIAEGLPVHGMIKGQMVTGNIVDIA</sequence>
<dbReference type="AlphaFoldDB" id="A0A382G172"/>
<dbReference type="InterPro" id="IPR001179">
    <property type="entry name" value="PPIase_FKBP_dom"/>
</dbReference>
<reference evidence="6" key="1">
    <citation type="submission" date="2018-05" db="EMBL/GenBank/DDBJ databases">
        <authorList>
            <person name="Lanie J.A."/>
            <person name="Ng W.-L."/>
            <person name="Kazmierczak K.M."/>
            <person name="Andrzejewski T.M."/>
            <person name="Davidsen T.M."/>
            <person name="Wayne K.J."/>
            <person name="Tettelin H."/>
            <person name="Glass J.I."/>
            <person name="Rusch D."/>
            <person name="Podicherti R."/>
            <person name="Tsui H.-C.T."/>
            <person name="Winkler M.E."/>
        </authorList>
    </citation>
    <scope>NUCLEOTIDE SEQUENCE</scope>
</reference>
<comment type="catalytic activity">
    <reaction evidence="1">
        <text>[protein]-peptidylproline (omega=180) = [protein]-peptidylproline (omega=0)</text>
        <dbReference type="Rhea" id="RHEA:16237"/>
        <dbReference type="Rhea" id="RHEA-COMP:10747"/>
        <dbReference type="Rhea" id="RHEA-COMP:10748"/>
        <dbReference type="ChEBI" id="CHEBI:83833"/>
        <dbReference type="ChEBI" id="CHEBI:83834"/>
        <dbReference type="EC" id="5.2.1.8"/>
    </reaction>
</comment>
<dbReference type="InterPro" id="IPR046357">
    <property type="entry name" value="PPIase_dom_sf"/>
</dbReference>
<dbReference type="SUPFAM" id="SSF54534">
    <property type="entry name" value="FKBP-like"/>
    <property type="match status" value="1"/>
</dbReference>
<dbReference type="Gene3D" id="3.10.50.40">
    <property type="match status" value="1"/>
</dbReference>
<dbReference type="PROSITE" id="PS50059">
    <property type="entry name" value="FKBP_PPIASE"/>
    <property type="match status" value="1"/>
</dbReference>
<protein>
    <recommendedName>
        <fullName evidence="2">peptidylprolyl isomerase</fullName>
        <ecNumber evidence="2">5.2.1.8</ecNumber>
    </recommendedName>
</protein>
<evidence type="ECO:0000259" key="5">
    <source>
        <dbReference type="PROSITE" id="PS50059"/>
    </source>
</evidence>
<dbReference type="Pfam" id="PF00254">
    <property type="entry name" value="FKBP_C"/>
    <property type="match status" value="1"/>
</dbReference>
<proteinExistence type="predicted"/>
<accession>A0A382G172</accession>
<evidence type="ECO:0000256" key="2">
    <source>
        <dbReference type="ARBA" id="ARBA00013194"/>
    </source>
</evidence>
<keyword evidence="3" id="KW-0697">Rotamase</keyword>
<name>A0A382G172_9ZZZZ</name>
<dbReference type="PANTHER" id="PTHR43811">
    <property type="entry name" value="FKBP-TYPE PEPTIDYL-PROLYL CIS-TRANS ISOMERASE FKPA"/>
    <property type="match status" value="1"/>
</dbReference>
<evidence type="ECO:0000256" key="4">
    <source>
        <dbReference type="ARBA" id="ARBA00023235"/>
    </source>
</evidence>